<keyword evidence="2" id="KW-1185">Reference proteome</keyword>
<name>A0A1G8PHP7_9RHOB</name>
<dbReference type="RefSeq" id="WP_090029104.1">
    <property type="nucleotide sequence ID" value="NZ_FNEB01000006.1"/>
</dbReference>
<dbReference type="Pfam" id="PF09929">
    <property type="entry name" value="DUF2161"/>
    <property type="match status" value="1"/>
</dbReference>
<evidence type="ECO:0000313" key="1">
    <source>
        <dbReference type="EMBL" id="SDI91962.1"/>
    </source>
</evidence>
<dbReference type="EMBL" id="FNEB01000006">
    <property type="protein sequence ID" value="SDI91962.1"/>
    <property type="molecule type" value="Genomic_DNA"/>
</dbReference>
<dbReference type="STRING" id="490829.SAMN05421850_106231"/>
<sequence length="223" mass="23950">MARVAETDLYAPVKAFLEAQGFEVKAEVAGIDVMACGGDGTPPVIVELKAGFSLALLHQACERLALSDHVYVCVPRQTGRASWKALKANVRLCRRLGIGVMTVRLRDGLVEVHADPGPYAPRKAPRKTARLLRDFARLRGDPNTGGTRGQVMTPYRQDAVTIATHLSVSGASKGADVAGATGVPNATRVMADNHYGWFVRIRTGIYDLTDDGRAAITDRTPAQ</sequence>
<organism evidence="1 2">
    <name type="scientific">Lutimaribacter saemankumensis</name>
    <dbReference type="NCBI Taxonomy" id="490829"/>
    <lineage>
        <taxon>Bacteria</taxon>
        <taxon>Pseudomonadati</taxon>
        <taxon>Pseudomonadota</taxon>
        <taxon>Alphaproteobacteria</taxon>
        <taxon>Rhodobacterales</taxon>
        <taxon>Roseobacteraceae</taxon>
        <taxon>Lutimaribacter</taxon>
    </lineage>
</organism>
<dbReference type="InterPro" id="IPR018679">
    <property type="entry name" value="DUF2161"/>
</dbReference>
<evidence type="ECO:0000313" key="2">
    <source>
        <dbReference type="Proteomes" id="UP000199340"/>
    </source>
</evidence>
<protein>
    <submittedName>
        <fullName evidence="1">Uncharacterized protein</fullName>
    </submittedName>
</protein>
<gene>
    <name evidence="1" type="ORF">SAMN05421850_106231</name>
</gene>
<dbReference type="Proteomes" id="UP000199340">
    <property type="component" value="Unassembled WGS sequence"/>
</dbReference>
<accession>A0A1G8PHP7</accession>
<reference evidence="1 2" key="1">
    <citation type="submission" date="2016-10" db="EMBL/GenBank/DDBJ databases">
        <authorList>
            <person name="de Groot N.N."/>
        </authorList>
    </citation>
    <scope>NUCLEOTIDE SEQUENCE [LARGE SCALE GENOMIC DNA]</scope>
    <source>
        <strain evidence="1 2">DSM 28010</strain>
    </source>
</reference>
<proteinExistence type="predicted"/>
<dbReference type="OrthoDB" id="9795163at2"/>
<dbReference type="AlphaFoldDB" id="A0A1G8PHP7"/>